<keyword evidence="1" id="KW-0812">Transmembrane</keyword>
<proteinExistence type="predicted"/>
<keyword evidence="3" id="KW-1185">Reference proteome</keyword>
<keyword evidence="1" id="KW-1133">Transmembrane helix</keyword>
<comment type="caution">
    <text evidence="2">The sequence shown here is derived from an EMBL/GenBank/DDBJ whole genome shotgun (WGS) entry which is preliminary data.</text>
</comment>
<dbReference type="AlphaFoldDB" id="A0AAN8FRA0"/>
<name>A0AAN8FRA0_TRICO</name>
<protein>
    <recommendedName>
        <fullName evidence="4">7TM GPCR serpentine receptor class x (Srx) domain-containing protein</fullName>
    </recommendedName>
</protein>
<sequence length="195" mass="21658">MGQSVRVLIANLITVVVNATFCLVAAVLVLTNPTETVKFDCGRKATFGDFFATSLYVYEIFGFVAGLIMNVAAYLRTRSITQSKNVREQLKRLRYYATVAAISTMLVAVPNLKQLFIGPLKGFKRLGCGAKVMISMLMVTDAKASHEFRVEFMKYLCIFKQKSGNHMAKTVVTVAVKPTHYVHMKSALCPAFPDR</sequence>
<keyword evidence="1" id="KW-0472">Membrane</keyword>
<feature type="transmembrane region" description="Helical" evidence="1">
    <location>
        <begin position="50"/>
        <end position="75"/>
    </location>
</feature>
<feature type="transmembrane region" description="Helical" evidence="1">
    <location>
        <begin position="95"/>
        <end position="112"/>
    </location>
</feature>
<evidence type="ECO:0008006" key="4">
    <source>
        <dbReference type="Google" id="ProtNLM"/>
    </source>
</evidence>
<dbReference type="Proteomes" id="UP001331761">
    <property type="component" value="Unassembled WGS sequence"/>
</dbReference>
<gene>
    <name evidence="2" type="ORF">GCK32_010468</name>
</gene>
<evidence type="ECO:0000313" key="2">
    <source>
        <dbReference type="EMBL" id="KAK5985041.1"/>
    </source>
</evidence>
<organism evidence="2 3">
    <name type="scientific">Trichostrongylus colubriformis</name>
    <name type="common">Black scour worm</name>
    <dbReference type="NCBI Taxonomy" id="6319"/>
    <lineage>
        <taxon>Eukaryota</taxon>
        <taxon>Metazoa</taxon>
        <taxon>Ecdysozoa</taxon>
        <taxon>Nematoda</taxon>
        <taxon>Chromadorea</taxon>
        <taxon>Rhabditida</taxon>
        <taxon>Rhabditina</taxon>
        <taxon>Rhabditomorpha</taxon>
        <taxon>Strongyloidea</taxon>
        <taxon>Trichostrongylidae</taxon>
        <taxon>Trichostrongylus</taxon>
    </lineage>
</organism>
<dbReference type="EMBL" id="WIXE01002187">
    <property type="protein sequence ID" value="KAK5985041.1"/>
    <property type="molecule type" value="Genomic_DNA"/>
</dbReference>
<feature type="transmembrane region" description="Helical" evidence="1">
    <location>
        <begin position="7"/>
        <end position="30"/>
    </location>
</feature>
<accession>A0AAN8FRA0</accession>
<evidence type="ECO:0000313" key="3">
    <source>
        <dbReference type="Proteomes" id="UP001331761"/>
    </source>
</evidence>
<evidence type="ECO:0000256" key="1">
    <source>
        <dbReference type="SAM" id="Phobius"/>
    </source>
</evidence>
<reference evidence="2 3" key="1">
    <citation type="submission" date="2019-10" db="EMBL/GenBank/DDBJ databases">
        <title>Assembly and Annotation for the nematode Trichostrongylus colubriformis.</title>
        <authorList>
            <person name="Martin J."/>
        </authorList>
    </citation>
    <scope>NUCLEOTIDE SEQUENCE [LARGE SCALE GENOMIC DNA]</scope>
    <source>
        <strain evidence="2">G859</strain>
        <tissue evidence="2">Whole worm</tissue>
    </source>
</reference>